<gene>
    <name evidence="3" type="ORF">BDV95DRAFT_286088</name>
</gene>
<accession>A0A7C8MKX8</accession>
<dbReference type="EMBL" id="JAADJZ010000004">
    <property type="protein sequence ID" value="KAF2875942.1"/>
    <property type="molecule type" value="Genomic_DNA"/>
</dbReference>
<protein>
    <recommendedName>
        <fullName evidence="2">F-box domain-containing protein</fullName>
    </recommendedName>
</protein>
<feature type="domain" description="F-box" evidence="2">
    <location>
        <begin position="36"/>
        <end position="101"/>
    </location>
</feature>
<organism evidence="3 4">
    <name type="scientific">Massariosphaeria phaeospora</name>
    <dbReference type="NCBI Taxonomy" id="100035"/>
    <lineage>
        <taxon>Eukaryota</taxon>
        <taxon>Fungi</taxon>
        <taxon>Dikarya</taxon>
        <taxon>Ascomycota</taxon>
        <taxon>Pezizomycotina</taxon>
        <taxon>Dothideomycetes</taxon>
        <taxon>Pleosporomycetidae</taxon>
        <taxon>Pleosporales</taxon>
        <taxon>Pleosporales incertae sedis</taxon>
        <taxon>Massariosphaeria</taxon>
    </lineage>
</organism>
<evidence type="ECO:0000259" key="2">
    <source>
        <dbReference type="PROSITE" id="PS50181"/>
    </source>
</evidence>
<dbReference type="InterPro" id="IPR001810">
    <property type="entry name" value="F-box_dom"/>
</dbReference>
<dbReference type="SUPFAM" id="SSF52047">
    <property type="entry name" value="RNI-like"/>
    <property type="match status" value="1"/>
</dbReference>
<comment type="caution">
    <text evidence="3">The sequence shown here is derived from an EMBL/GenBank/DDBJ whole genome shotgun (WGS) entry which is preliminary data.</text>
</comment>
<evidence type="ECO:0000313" key="4">
    <source>
        <dbReference type="Proteomes" id="UP000481861"/>
    </source>
</evidence>
<proteinExistence type="predicted"/>
<dbReference type="PROSITE" id="PS50181">
    <property type="entry name" value="FBOX"/>
    <property type="match status" value="1"/>
</dbReference>
<evidence type="ECO:0000256" key="1">
    <source>
        <dbReference type="SAM" id="MobiDB-lite"/>
    </source>
</evidence>
<dbReference type="OrthoDB" id="2520703at2759"/>
<evidence type="ECO:0000313" key="3">
    <source>
        <dbReference type="EMBL" id="KAF2875942.1"/>
    </source>
</evidence>
<dbReference type="AlphaFoldDB" id="A0A7C8MKX8"/>
<keyword evidence="4" id="KW-1185">Reference proteome</keyword>
<dbReference type="Gene3D" id="3.80.10.10">
    <property type="entry name" value="Ribonuclease Inhibitor"/>
    <property type="match status" value="1"/>
</dbReference>
<dbReference type="Pfam" id="PF12937">
    <property type="entry name" value="F-box-like"/>
    <property type="match status" value="1"/>
</dbReference>
<reference evidence="3 4" key="1">
    <citation type="submission" date="2020-01" db="EMBL/GenBank/DDBJ databases">
        <authorList>
            <consortium name="DOE Joint Genome Institute"/>
            <person name="Haridas S."/>
            <person name="Albert R."/>
            <person name="Binder M."/>
            <person name="Bloem J."/>
            <person name="Labutti K."/>
            <person name="Salamov A."/>
            <person name="Andreopoulos B."/>
            <person name="Baker S.E."/>
            <person name="Barry K."/>
            <person name="Bills G."/>
            <person name="Bluhm B.H."/>
            <person name="Cannon C."/>
            <person name="Castanera R."/>
            <person name="Culley D.E."/>
            <person name="Daum C."/>
            <person name="Ezra D."/>
            <person name="Gonzalez J.B."/>
            <person name="Henrissat B."/>
            <person name="Kuo A."/>
            <person name="Liang C."/>
            <person name="Lipzen A."/>
            <person name="Lutzoni F."/>
            <person name="Magnuson J."/>
            <person name="Mondo S."/>
            <person name="Nolan M."/>
            <person name="Ohm R."/>
            <person name="Pangilinan J."/>
            <person name="Park H.-J.H."/>
            <person name="Ramirez L."/>
            <person name="Alfaro M."/>
            <person name="Sun H."/>
            <person name="Tritt A."/>
            <person name="Yoshinaga Y."/>
            <person name="Zwiers L.-H.L."/>
            <person name="Turgeon B.G."/>
            <person name="Goodwin S.B."/>
            <person name="Spatafora J.W."/>
            <person name="Crous P.W."/>
            <person name="Grigoriev I.V."/>
        </authorList>
    </citation>
    <scope>NUCLEOTIDE SEQUENCE [LARGE SCALE GENOMIC DNA]</scope>
    <source>
        <strain evidence="3 4">CBS 611.86</strain>
    </source>
</reference>
<sequence>MLNNKDFPPLPSDKDSQNHRTTHQAQKLEVPKRHPNATMDDLPDELILRILEYLPFPDVDDPYQSIDNSQLTNLALGQLSATNRRLHNIVSEQLYASFRSSVCAPYLFLRTMISNRHAAHQVRSISFKYGPYACCRGGRYVPSIADRKVVKEGLKALEIPGWKDWATDCNDQVAEEMLYASILMHTPNVTSLTIDDGTVPYKIPKWLELVRRAVSRTPFGRVHWFPNLQTIEIDVGPLKLRHLAPLFRLPSLRKLQLDGLVELGVNGKEDLPGVIPHSSPIEELLLPGCLLQTKVLGKMLLSCRRLKTFEHEYSDTKYVYQGSGEQYWRASNSVEDENEDENEHEARPLDFDTLATYLQYHSKSLNTLILSREMKDHPSFFYTPEALRTLGDLQSFPALTHLVIELRLLLDVNAKRPKKLSEHLPLALKTISFYMGGDDRKRGWMALLEEMIASHGTSFLSLEEFTLFCRAPWRRDYDWEQLRKRFLDVGVTFHKIVDVDTDTDSDSDIDDTDSDEWD</sequence>
<dbReference type="InterPro" id="IPR032675">
    <property type="entry name" value="LRR_dom_sf"/>
</dbReference>
<feature type="region of interest" description="Disordered" evidence="1">
    <location>
        <begin position="1"/>
        <end position="36"/>
    </location>
</feature>
<dbReference type="Proteomes" id="UP000481861">
    <property type="component" value="Unassembled WGS sequence"/>
</dbReference>
<name>A0A7C8MKX8_9PLEO</name>
<dbReference type="CDD" id="cd09917">
    <property type="entry name" value="F-box_SF"/>
    <property type="match status" value="1"/>
</dbReference>